<dbReference type="AlphaFoldDB" id="A0A060LY53"/>
<accession>A0A060LY53</accession>
<evidence type="ECO:0000259" key="2">
    <source>
        <dbReference type="Pfam" id="PF13200"/>
    </source>
</evidence>
<dbReference type="SUPFAM" id="SSF51445">
    <property type="entry name" value="(Trans)glycosidases"/>
    <property type="match status" value="1"/>
</dbReference>
<name>A0A060LY53_9BACI</name>
<dbReference type="RefSeq" id="WP_038481424.1">
    <property type="nucleotide sequence ID" value="NZ_CP003923.1"/>
</dbReference>
<keyword evidence="4" id="KW-1185">Reference proteome</keyword>
<feature type="signal peptide" evidence="1">
    <location>
        <begin position="1"/>
        <end position="31"/>
    </location>
</feature>
<evidence type="ECO:0000256" key="1">
    <source>
        <dbReference type="SAM" id="SignalP"/>
    </source>
</evidence>
<gene>
    <name evidence="3" type="ORF">BleG1_2525</name>
</gene>
<keyword evidence="1" id="KW-0732">Signal</keyword>
<dbReference type="InterPro" id="IPR017853">
    <property type="entry name" value="GH"/>
</dbReference>
<dbReference type="InterPro" id="IPR025275">
    <property type="entry name" value="DUF4015"/>
</dbReference>
<dbReference type="HOGENOM" id="CLU_030168_0_0_9"/>
<dbReference type="Pfam" id="PF13200">
    <property type="entry name" value="DUF4015"/>
    <property type="match status" value="1"/>
</dbReference>
<evidence type="ECO:0000313" key="3">
    <source>
        <dbReference type="EMBL" id="AIC95092.1"/>
    </source>
</evidence>
<dbReference type="KEGG" id="ble:BleG1_2525"/>
<dbReference type="eggNOG" id="COG1306">
    <property type="taxonomic scope" value="Bacteria"/>
</dbReference>
<dbReference type="Proteomes" id="UP000027142">
    <property type="component" value="Chromosome"/>
</dbReference>
<organism evidence="3 4">
    <name type="scientific">Shouchella lehensis G1</name>
    <dbReference type="NCBI Taxonomy" id="1246626"/>
    <lineage>
        <taxon>Bacteria</taxon>
        <taxon>Bacillati</taxon>
        <taxon>Bacillota</taxon>
        <taxon>Bacilli</taxon>
        <taxon>Bacillales</taxon>
        <taxon>Bacillaceae</taxon>
        <taxon>Shouchella</taxon>
    </lineage>
</organism>
<dbReference type="OrthoDB" id="9774125at2"/>
<dbReference type="STRING" id="1246626.BleG1_2525"/>
<proteinExistence type="predicted"/>
<evidence type="ECO:0000313" key="4">
    <source>
        <dbReference type="Proteomes" id="UP000027142"/>
    </source>
</evidence>
<feature type="chain" id="PRO_5001584122" description="DUF4015 domain-containing protein" evidence="1">
    <location>
        <begin position="32"/>
        <end position="409"/>
    </location>
</feature>
<feature type="domain" description="DUF4015" evidence="2">
    <location>
        <begin position="76"/>
        <end position="400"/>
    </location>
</feature>
<sequence>MNNFLKRTCYTIGAGALGSALFLMATTEAKADSGVALMHSQKVTSESKTFEIPSSSARFVYQSGYQFDYPEDGVRGIFLTAHSAGGSRLNTLVDFVNETDINSMVIDIKDDTGNITYMPEEDSPFYDIAKNYIDDPAAMMSVLEENDIYPIARIVVFKDSVLADLKPELSFRESNGQLWKNRNGDAFVNPFLEEVWDYNVEVAKEAAKMGFKDIQFDYVRFPEGFLGRSDSLEYGLGNYDEGDGATVESRIDAVADFVGYAREELQPFGVDVSVDIFGAAARGFEENVGQDFVKISKNVDVISSMPYPSHWGPFSIGDIDKPDLYPYEVMDEYSQLENDVLAELGDDKPVQRPWLQDFTASYLGSGNYINYGVNEVEAQIKALHDNDIHEFLLWNASNSYTEGVNYVNP</sequence>
<dbReference type="Gene3D" id="3.20.20.80">
    <property type="entry name" value="Glycosidases"/>
    <property type="match status" value="1"/>
</dbReference>
<dbReference type="EMBL" id="CP003923">
    <property type="protein sequence ID" value="AIC95092.1"/>
    <property type="molecule type" value="Genomic_DNA"/>
</dbReference>
<dbReference type="PATRIC" id="fig|1246626.3.peg.2517"/>
<reference evidence="3 4" key="1">
    <citation type="journal article" date="2014" name="Gene">
        <title>A comparative genomic analysis of the alkalitolerant soil bacterium Bacillus lehensis G1.</title>
        <authorList>
            <person name="Noor Y.M."/>
            <person name="Samsulrizal N.H."/>
            <person name="Jema'on N.A."/>
            <person name="Low K.O."/>
            <person name="Ramli A.N."/>
            <person name="Alias N.I."/>
            <person name="Damis S.I."/>
            <person name="Fuzi S.F."/>
            <person name="Isa M.N."/>
            <person name="Murad A.M."/>
            <person name="Raih M.F."/>
            <person name="Bakar F.D."/>
            <person name="Najimudin N."/>
            <person name="Mahadi N.M."/>
            <person name="Illias R.M."/>
        </authorList>
    </citation>
    <scope>NUCLEOTIDE SEQUENCE [LARGE SCALE GENOMIC DNA]</scope>
    <source>
        <strain evidence="3 4">G1</strain>
    </source>
</reference>
<protein>
    <recommendedName>
        <fullName evidence="2">DUF4015 domain-containing protein</fullName>
    </recommendedName>
</protein>